<dbReference type="EMBL" id="LCBL01000001">
    <property type="protein sequence ID" value="KKS09860.1"/>
    <property type="molecule type" value="Genomic_DNA"/>
</dbReference>
<name>A0A0G0WA54_UNCC2</name>
<sequence length="128" mass="15532">MTWKLKKSKIRHMQKEKSKRQDAWKKKYPTGKSELAWNVEDYEFWGCDVPDRMLNNPSKTEGKMMTEREVEEWVSENFRAFSVIKEENLELFHALYKDFVQDLEYLVSLGKLDEEAFEELRNTDFFDF</sequence>
<reference evidence="2 3" key="1">
    <citation type="journal article" date="2015" name="Nature">
        <title>rRNA introns, odd ribosomes, and small enigmatic genomes across a large radiation of phyla.</title>
        <authorList>
            <person name="Brown C.T."/>
            <person name="Hug L.A."/>
            <person name="Thomas B.C."/>
            <person name="Sharon I."/>
            <person name="Castelle C.J."/>
            <person name="Singh A."/>
            <person name="Wilkins M.J."/>
            <person name="Williams K.H."/>
            <person name="Banfield J.F."/>
        </authorList>
    </citation>
    <scope>NUCLEOTIDE SEQUENCE [LARGE SCALE GENOMIC DNA]</scope>
</reference>
<dbReference type="AlphaFoldDB" id="A0A0G0WA54"/>
<evidence type="ECO:0000313" key="3">
    <source>
        <dbReference type="Proteomes" id="UP000033869"/>
    </source>
</evidence>
<feature type="compositionally biased region" description="Basic and acidic residues" evidence="1">
    <location>
        <begin position="13"/>
        <end position="25"/>
    </location>
</feature>
<accession>A0A0G0WA54</accession>
<feature type="compositionally biased region" description="Basic residues" evidence="1">
    <location>
        <begin position="1"/>
        <end position="12"/>
    </location>
</feature>
<evidence type="ECO:0000313" key="2">
    <source>
        <dbReference type="EMBL" id="KKS09860.1"/>
    </source>
</evidence>
<feature type="region of interest" description="Disordered" evidence="1">
    <location>
        <begin position="1"/>
        <end position="25"/>
    </location>
</feature>
<evidence type="ECO:0000256" key="1">
    <source>
        <dbReference type="SAM" id="MobiDB-lite"/>
    </source>
</evidence>
<organism evidence="2 3">
    <name type="scientific">candidate division CPR2 bacterium GW2011_GWC1_41_48</name>
    <dbReference type="NCBI Taxonomy" id="1618344"/>
    <lineage>
        <taxon>Bacteria</taxon>
        <taxon>Bacteria division CPR2</taxon>
    </lineage>
</organism>
<dbReference type="Proteomes" id="UP000033869">
    <property type="component" value="Unassembled WGS sequence"/>
</dbReference>
<comment type="caution">
    <text evidence="2">The sequence shown here is derived from an EMBL/GenBank/DDBJ whole genome shotgun (WGS) entry which is preliminary data.</text>
</comment>
<gene>
    <name evidence="2" type="ORF">UU65_C0001G0265</name>
</gene>
<protein>
    <submittedName>
        <fullName evidence="2">Uncharacterized protein</fullName>
    </submittedName>
</protein>
<proteinExistence type="predicted"/>